<proteinExistence type="predicted"/>
<dbReference type="EMBL" id="CAUYUJ010014926">
    <property type="protein sequence ID" value="CAK0847731.1"/>
    <property type="molecule type" value="Genomic_DNA"/>
</dbReference>
<evidence type="ECO:0000313" key="1">
    <source>
        <dbReference type="EMBL" id="CAK0847731.1"/>
    </source>
</evidence>
<feature type="non-terminal residue" evidence="1">
    <location>
        <position position="177"/>
    </location>
</feature>
<reference evidence="1" key="1">
    <citation type="submission" date="2023-10" db="EMBL/GenBank/DDBJ databases">
        <authorList>
            <person name="Chen Y."/>
            <person name="Shah S."/>
            <person name="Dougan E. K."/>
            <person name="Thang M."/>
            <person name="Chan C."/>
        </authorList>
    </citation>
    <scope>NUCLEOTIDE SEQUENCE [LARGE SCALE GENOMIC DNA]</scope>
</reference>
<dbReference type="Proteomes" id="UP001189429">
    <property type="component" value="Unassembled WGS sequence"/>
</dbReference>
<name>A0ABN9TPT1_9DINO</name>
<organism evidence="1 2">
    <name type="scientific">Prorocentrum cordatum</name>
    <dbReference type="NCBI Taxonomy" id="2364126"/>
    <lineage>
        <taxon>Eukaryota</taxon>
        <taxon>Sar</taxon>
        <taxon>Alveolata</taxon>
        <taxon>Dinophyceae</taxon>
        <taxon>Prorocentrales</taxon>
        <taxon>Prorocentraceae</taxon>
        <taxon>Prorocentrum</taxon>
    </lineage>
</organism>
<comment type="caution">
    <text evidence="1">The sequence shown here is derived from an EMBL/GenBank/DDBJ whole genome shotgun (WGS) entry which is preliminary data.</text>
</comment>
<keyword evidence="2" id="KW-1185">Reference proteome</keyword>
<sequence length="177" mass="19341">VVKRFLPRSKMLRLTRRRQMRNLGHDMVGGKVIRTVAKGRLRNLQKRMGRVKVLQAAAGSKVGAIWRSGVLAGAARGSSVLGVPGCDLKQLRQTAGVITGVHAKGVSVTAYLATQRDKYMDPIFEATLNMVYMYACFVIEVRLDMGRLERMFASSYGLECSVGKDGGSLSTMSSISK</sequence>
<feature type="non-terminal residue" evidence="1">
    <location>
        <position position="1"/>
    </location>
</feature>
<protein>
    <submittedName>
        <fullName evidence="1">Uncharacterized protein</fullName>
    </submittedName>
</protein>
<accession>A0ABN9TPT1</accession>
<gene>
    <name evidence="1" type="ORF">PCOR1329_LOCUS40862</name>
</gene>
<evidence type="ECO:0000313" key="2">
    <source>
        <dbReference type="Proteomes" id="UP001189429"/>
    </source>
</evidence>